<evidence type="ECO:0000313" key="2">
    <source>
        <dbReference type="Proteomes" id="UP000053144"/>
    </source>
</evidence>
<proteinExistence type="predicted"/>
<sequence length="328" mass="35617">MCFSQPNHDTSFQTPSPFQQLAEKLRLAATAPGRDPHLHPRSGVLKTLLQAVGPCASHLLDVTPCCMGYLDREASSPNYRLLDGSCLDAGPLLKLERGILSSTWLLLGVLPPHGPWSSFHPSWTCEALQVAAGPCLNLQYQQHAYIHVQCIDKKYSDRMTKVVSHHAKNGNEKHANQQYNHQHTPQQHNHQHNQIELQAETPPLHPRSGVLKTLLQAVGPCASHLLDVTPCCVGCLDREASSPNYRLLDGSCLDAGPLLKLECGILSSTWLLLGALPPHGPWSSFHPSWTCEALQVVAGPCLNLQAAGPLRRGSSTPSCAGPACFTSC</sequence>
<dbReference type="Gramene" id="KOM49691">
    <property type="protein sequence ID" value="KOM49691"/>
    <property type="gene ID" value="LR48_Vigan08g051800"/>
</dbReference>
<evidence type="ECO:0000313" key="1">
    <source>
        <dbReference type="EMBL" id="KOM49691.1"/>
    </source>
</evidence>
<protein>
    <submittedName>
        <fullName evidence="1">Uncharacterized protein</fullName>
    </submittedName>
</protein>
<name>A0A0L9V3Y2_PHAAN</name>
<organism evidence="1 2">
    <name type="scientific">Phaseolus angularis</name>
    <name type="common">Azuki bean</name>
    <name type="synonym">Vigna angularis</name>
    <dbReference type="NCBI Taxonomy" id="3914"/>
    <lineage>
        <taxon>Eukaryota</taxon>
        <taxon>Viridiplantae</taxon>
        <taxon>Streptophyta</taxon>
        <taxon>Embryophyta</taxon>
        <taxon>Tracheophyta</taxon>
        <taxon>Spermatophyta</taxon>
        <taxon>Magnoliopsida</taxon>
        <taxon>eudicotyledons</taxon>
        <taxon>Gunneridae</taxon>
        <taxon>Pentapetalae</taxon>
        <taxon>rosids</taxon>
        <taxon>fabids</taxon>
        <taxon>Fabales</taxon>
        <taxon>Fabaceae</taxon>
        <taxon>Papilionoideae</taxon>
        <taxon>50 kb inversion clade</taxon>
        <taxon>NPAAA clade</taxon>
        <taxon>indigoferoid/millettioid clade</taxon>
        <taxon>Phaseoleae</taxon>
        <taxon>Vigna</taxon>
    </lineage>
</organism>
<dbReference type="Proteomes" id="UP000053144">
    <property type="component" value="Chromosome 8"/>
</dbReference>
<reference evidence="2" key="1">
    <citation type="journal article" date="2015" name="Proc. Natl. Acad. Sci. U.S.A.">
        <title>Genome sequencing of adzuki bean (Vigna angularis) provides insight into high starch and low fat accumulation and domestication.</title>
        <authorList>
            <person name="Yang K."/>
            <person name="Tian Z."/>
            <person name="Chen C."/>
            <person name="Luo L."/>
            <person name="Zhao B."/>
            <person name="Wang Z."/>
            <person name="Yu L."/>
            <person name="Li Y."/>
            <person name="Sun Y."/>
            <person name="Li W."/>
            <person name="Chen Y."/>
            <person name="Li Y."/>
            <person name="Zhang Y."/>
            <person name="Ai D."/>
            <person name="Zhao J."/>
            <person name="Shang C."/>
            <person name="Ma Y."/>
            <person name="Wu B."/>
            <person name="Wang M."/>
            <person name="Gao L."/>
            <person name="Sun D."/>
            <person name="Zhang P."/>
            <person name="Guo F."/>
            <person name="Wang W."/>
            <person name="Li Y."/>
            <person name="Wang J."/>
            <person name="Varshney R.K."/>
            <person name="Wang J."/>
            <person name="Ling H.Q."/>
            <person name="Wan P."/>
        </authorList>
    </citation>
    <scope>NUCLEOTIDE SEQUENCE</scope>
    <source>
        <strain evidence="2">cv. Jingnong 6</strain>
    </source>
</reference>
<dbReference type="AlphaFoldDB" id="A0A0L9V3Y2"/>
<dbReference type="EMBL" id="CM003378">
    <property type="protein sequence ID" value="KOM49691.1"/>
    <property type="molecule type" value="Genomic_DNA"/>
</dbReference>
<gene>
    <name evidence="1" type="ORF">LR48_Vigan08g051800</name>
</gene>
<accession>A0A0L9V3Y2</accession>